<sequence length="417" mass="47740">MPDIEKKAIHIMIEHPDVVLSTNVEEKWFSNNHLRELASFINYWFGRYTNADEIRAQFCETPFGKRMDCEALFAYLSKIPDPYDYPAVFKTLRADYYKRSLQSSAANIVKEPCEFTVNHLWGIYQEANQTDNNATFDKQQVTDELLRDLDEPVKSWIKTFPKFDRLLGGGLGSDQLLIVGARPSVGKTSFALNLALNAMLDNQNLTVELFSLEMSAKQNMRRLNSMVSQIPLNDWKNPAVRMNDQQKAKARSTIQTIAGLNFLCNDNITNIEQIAHVIQQHATRYGATNYLPIVDHIQLVESDDFKLDPRHALEKVSRRLKQLTQELHIPLIALSQLNRAVDSRQSKEPYLSDLRETGSIEQDANIVAFLWCDEDGSPVLNCSVKKNRDGELGTVKLYFERDTQRMVEVKNGDYQTA</sequence>
<protein>
    <submittedName>
        <fullName evidence="2">Helicase DnaB</fullName>
    </submittedName>
</protein>
<dbReference type="GO" id="GO:0003678">
    <property type="term" value="F:DNA helicase activity"/>
    <property type="evidence" value="ECO:0007669"/>
    <property type="project" value="InterPro"/>
</dbReference>
<dbReference type="InterPro" id="IPR007694">
    <property type="entry name" value="DNA_helicase_DnaB-like_C"/>
</dbReference>
<evidence type="ECO:0000259" key="1">
    <source>
        <dbReference type="PROSITE" id="PS51199"/>
    </source>
</evidence>
<dbReference type="PANTHER" id="PTHR30153">
    <property type="entry name" value="REPLICATIVE DNA HELICASE DNAB"/>
    <property type="match status" value="1"/>
</dbReference>
<dbReference type="PROSITE" id="PS51199">
    <property type="entry name" value="SF4_HELICASE"/>
    <property type="match status" value="1"/>
</dbReference>
<dbReference type="PANTHER" id="PTHR30153:SF2">
    <property type="entry name" value="REPLICATIVE DNA HELICASE"/>
    <property type="match status" value="1"/>
</dbReference>
<dbReference type="Pfam" id="PF03796">
    <property type="entry name" value="DnaB_C"/>
    <property type="match status" value="1"/>
</dbReference>
<dbReference type="Proteomes" id="UP000465035">
    <property type="component" value="Chromosome"/>
</dbReference>
<name>A0A6P1EB40_LENHI</name>
<accession>A0A6P1EB40</accession>
<keyword evidence="2" id="KW-0547">Nucleotide-binding</keyword>
<keyword evidence="2" id="KW-0378">Hydrolase</keyword>
<dbReference type="InterPro" id="IPR027417">
    <property type="entry name" value="P-loop_NTPase"/>
</dbReference>
<organism evidence="2 3">
    <name type="scientific">Lentilactobacillus hilgardii</name>
    <name type="common">Lactobacillus hilgardii</name>
    <dbReference type="NCBI Taxonomy" id="1588"/>
    <lineage>
        <taxon>Bacteria</taxon>
        <taxon>Bacillati</taxon>
        <taxon>Bacillota</taxon>
        <taxon>Bacilli</taxon>
        <taxon>Lactobacillales</taxon>
        <taxon>Lactobacillaceae</taxon>
        <taxon>Lentilactobacillus</taxon>
    </lineage>
</organism>
<evidence type="ECO:0000313" key="3">
    <source>
        <dbReference type="Proteomes" id="UP000465035"/>
    </source>
</evidence>
<evidence type="ECO:0000313" key="2">
    <source>
        <dbReference type="EMBL" id="QHB53350.1"/>
    </source>
</evidence>
<dbReference type="Gene3D" id="3.40.50.300">
    <property type="entry name" value="P-loop containing nucleotide triphosphate hydrolases"/>
    <property type="match status" value="1"/>
</dbReference>
<keyword evidence="2" id="KW-0067">ATP-binding</keyword>
<dbReference type="GO" id="GO:0005524">
    <property type="term" value="F:ATP binding"/>
    <property type="evidence" value="ECO:0007669"/>
    <property type="project" value="InterPro"/>
</dbReference>
<keyword evidence="2" id="KW-0347">Helicase</keyword>
<dbReference type="GO" id="GO:0005829">
    <property type="term" value="C:cytosol"/>
    <property type="evidence" value="ECO:0007669"/>
    <property type="project" value="TreeGrafter"/>
</dbReference>
<dbReference type="AlphaFoldDB" id="A0A6P1EB40"/>
<gene>
    <name evidence="2" type="ORF">GQR93_02845</name>
</gene>
<dbReference type="GO" id="GO:0006260">
    <property type="term" value="P:DNA replication"/>
    <property type="evidence" value="ECO:0007669"/>
    <property type="project" value="InterPro"/>
</dbReference>
<dbReference type="EMBL" id="CP047121">
    <property type="protein sequence ID" value="QHB53350.1"/>
    <property type="molecule type" value="Genomic_DNA"/>
</dbReference>
<proteinExistence type="predicted"/>
<reference evidence="2 3" key="1">
    <citation type="submission" date="2019-12" db="EMBL/GenBank/DDBJ databases">
        <title>Lactobacillus hilgardii FLUB.</title>
        <authorList>
            <person name="Gustaw K."/>
        </authorList>
    </citation>
    <scope>NUCLEOTIDE SEQUENCE [LARGE SCALE GENOMIC DNA]</scope>
    <source>
        <strain evidence="2 3">FLUB</strain>
    </source>
</reference>
<feature type="domain" description="SF4 helicase" evidence="1">
    <location>
        <begin position="149"/>
        <end position="413"/>
    </location>
</feature>
<dbReference type="SUPFAM" id="SSF52540">
    <property type="entry name" value="P-loop containing nucleoside triphosphate hydrolases"/>
    <property type="match status" value="1"/>
</dbReference>